<evidence type="ECO:0000313" key="1">
    <source>
        <dbReference type="EMBL" id="OBZ66103.1"/>
    </source>
</evidence>
<organism evidence="1 2">
    <name type="scientific">Grifola frondosa</name>
    <name type="common">Maitake</name>
    <name type="synonym">Polyporus frondosus</name>
    <dbReference type="NCBI Taxonomy" id="5627"/>
    <lineage>
        <taxon>Eukaryota</taxon>
        <taxon>Fungi</taxon>
        <taxon>Dikarya</taxon>
        <taxon>Basidiomycota</taxon>
        <taxon>Agaricomycotina</taxon>
        <taxon>Agaricomycetes</taxon>
        <taxon>Polyporales</taxon>
        <taxon>Grifolaceae</taxon>
        <taxon>Grifola</taxon>
    </lineage>
</organism>
<dbReference type="AlphaFoldDB" id="A0A1C7LMX6"/>
<sequence length="316" mass="34368">MNSLLASSAPMKQLEMYCRRPRRSDRVCDASGQALRLAIARVALEGKQPKNFTILPHQCVYTILDVLAPGALRRVTVHGVTIARRAFHTRPTLIALTGCPPPASANRFRIKDSDAMTVLYWKDRHPEGFKAMGVQAPLCAVTARATFTCLVERHGGANEPLELADAAVHLSDVPGVGISSLLSGSGSPPVFFALLPFFAACLSSQCLSSSEQAHAHELPNIIFHMADPIHAPLTVDHAPDQLAGLNLVLVQQQIQRIHELCLQRSELDLYNAHAREIGMDCVSVVGKGGRRSAYCISESATEHHVKKDDTYCIPLS</sequence>
<protein>
    <submittedName>
        <fullName evidence="1">Uncharacterized protein</fullName>
    </submittedName>
</protein>
<reference evidence="1 2" key="1">
    <citation type="submission" date="2016-03" db="EMBL/GenBank/DDBJ databases">
        <title>Whole genome sequencing of Grifola frondosa 9006-11.</title>
        <authorList>
            <person name="Min B."/>
            <person name="Park H."/>
            <person name="Kim J.-G."/>
            <person name="Cho H."/>
            <person name="Oh Y.-L."/>
            <person name="Kong W.-S."/>
            <person name="Choi I.-G."/>
        </authorList>
    </citation>
    <scope>NUCLEOTIDE SEQUENCE [LARGE SCALE GENOMIC DNA]</scope>
    <source>
        <strain evidence="1 2">9006-11</strain>
    </source>
</reference>
<comment type="caution">
    <text evidence="1">The sequence shown here is derived from an EMBL/GenBank/DDBJ whole genome shotgun (WGS) entry which is preliminary data.</text>
</comment>
<dbReference type="EMBL" id="LUGG01000033">
    <property type="protein sequence ID" value="OBZ66103.1"/>
    <property type="molecule type" value="Genomic_DNA"/>
</dbReference>
<gene>
    <name evidence="1" type="ORF">A0H81_13934</name>
</gene>
<name>A0A1C7LMX6_GRIFR</name>
<proteinExistence type="predicted"/>
<evidence type="ECO:0000313" key="2">
    <source>
        <dbReference type="Proteomes" id="UP000092993"/>
    </source>
</evidence>
<dbReference type="Proteomes" id="UP000092993">
    <property type="component" value="Unassembled WGS sequence"/>
</dbReference>
<keyword evidence="2" id="KW-1185">Reference proteome</keyword>
<accession>A0A1C7LMX6</accession>